<sequence>MIFKLNRNTKCKQCRTWMFCLSDFPLKYFTPCNFIVNQDINTISIPISKDCQFCTDSYMIMFYIGIVRFLKTWIINITISFMYEMIILWRAFYISIMDSLQFTISSMRYIPTKHRVPIFKIIMMQDCPGLNKSKLIIQCC</sequence>
<dbReference type="AlphaFoldDB" id="A0A8S1VK54"/>
<dbReference type="EMBL" id="CAJJDO010000069">
    <property type="protein sequence ID" value="CAD8178328.1"/>
    <property type="molecule type" value="Genomic_DNA"/>
</dbReference>
<evidence type="ECO:0000313" key="1">
    <source>
        <dbReference type="EMBL" id="CAD8178328.1"/>
    </source>
</evidence>
<evidence type="ECO:0000313" key="2">
    <source>
        <dbReference type="Proteomes" id="UP000689195"/>
    </source>
</evidence>
<reference evidence="1" key="1">
    <citation type="submission" date="2021-01" db="EMBL/GenBank/DDBJ databases">
        <authorList>
            <consortium name="Genoscope - CEA"/>
            <person name="William W."/>
        </authorList>
    </citation>
    <scope>NUCLEOTIDE SEQUENCE</scope>
</reference>
<organism evidence="1 2">
    <name type="scientific">Paramecium pentaurelia</name>
    <dbReference type="NCBI Taxonomy" id="43138"/>
    <lineage>
        <taxon>Eukaryota</taxon>
        <taxon>Sar</taxon>
        <taxon>Alveolata</taxon>
        <taxon>Ciliophora</taxon>
        <taxon>Intramacronucleata</taxon>
        <taxon>Oligohymenophorea</taxon>
        <taxon>Peniculida</taxon>
        <taxon>Parameciidae</taxon>
        <taxon>Paramecium</taxon>
    </lineage>
</organism>
<comment type="caution">
    <text evidence="1">The sequence shown here is derived from an EMBL/GenBank/DDBJ whole genome shotgun (WGS) entry which is preliminary data.</text>
</comment>
<name>A0A8S1VK54_9CILI</name>
<proteinExistence type="predicted"/>
<accession>A0A8S1VK54</accession>
<keyword evidence="2" id="KW-1185">Reference proteome</keyword>
<protein>
    <submittedName>
        <fullName evidence="1">Uncharacterized protein</fullName>
    </submittedName>
</protein>
<gene>
    <name evidence="1" type="ORF">PPENT_87.1.T0690133</name>
</gene>
<dbReference type="Proteomes" id="UP000689195">
    <property type="component" value="Unassembled WGS sequence"/>
</dbReference>